<sequence length="263" mass="29576">MSLQELYKKLKRDTGPYEELEQAARLFALDTVALSRPTSPTGALLSSKDDSDPSSACDRSSLGSVDDLQCEVGIPIAHYVPSTAFPPQKSRSPDETSSLLARYKDEGREPESESSVEDFSDDEDYIPSPSCNPVRNVTRLLTRSRNTQTAKSIQPIQNSCKRKKFTCDVCGYVQRNRRMPDFRRHLNTHTRTFEDNAQRGWQCKGVLRSEGCKWGIAADVPSYVFMDEERVGGCLKTFSRKDALKRHLDNSSLCVGWPIKANQ</sequence>
<dbReference type="AlphaFoldDB" id="A0AAV9ZIT4"/>
<gene>
    <name evidence="2" type="ORF">R3P38DRAFT_2662269</name>
</gene>
<protein>
    <recommendedName>
        <fullName evidence="4">C2H2-type domain-containing protein</fullName>
    </recommendedName>
</protein>
<feature type="compositionally biased region" description="Acidic residues" evidence="1">
    <location>
        <begin position="112"/>
        <end position="125"/>
    </location>
</feature>
<evidence type="ECO:0000256" key="1">
    <source>
        <dbReference type="SAM" id="MobiDB-lite"/>
    </source>
</evidence>
<dbReference type="Gene3D" id="3.30.160.60">
    <property type="entry name" value="Classic Zinc Finger"/>
    <property type="match status" value="1"/>
</dbReference>
<organism evidence="2 3">
    <name type="scientific">Favolaschia claudopus</name>
    <dbReference type="NCBI Taxonomy" id="2862362"/>
    <lineage>
        <taxon>Eukaryota</taxon>
        <taxon>Fungi</taxon>
        <taxon>Dikarya</taxon>
        <taxon>Basidiomycota</taxon>
        <taxon>Agaricomycotina</taxon>
        <taxon>Agaricomycetes</taxon>
        <taxon>Agaricomycetidae</taxon>
        <taxon>Agaricales</taxon>
        <taxon>Marasmiineae</taxon>
        <taxon>Mycenaceae</taxon>
        <taxon>Favolaschia</taxon>
    </lineage>
</organism>
<reference evidence="2 3" key="1">
    <citation type="journal article" date="2024" name="J Genomics">
        <title>Draft genome sequencing and assembly of Favolaschia claudopus CIRM-BRFM 2984 isolated from oak limbs.</title>
        <authorList>
            <person name="Navarro D."/>
            <person name="Drula E."/>
            <person name="Chaduli D."/>
            <person name="Cazenave R."/>
            <person name="Ahrendt S."/>
            <person name="Wang J."/>
            <person name="Lipzen A."/>
            <person name="Daum C."/>
            <person name="Barry K."/>
            <person name="Grigoriev I.V."/>
            <person name="Favel A."/>
            <person name="Rosso M.N."/>
            <person name="Martin F."/>
        </authorList>
    </citation>
    <scope>NUCLEOTIDE SEQUENCE [LARGE SCALE GENOMIC DNA]</scope>
    <source>
        <strain evidence="2 3">CIRM-BRFM 2984</strain>
    </source>
</reference>
<keyword evidence="3" id="KW-1185">Reference proteome</keyword>
<evidence type="ECO:0000313" key="3">
    <source>
        <dbReference type="Proteomes" id="UP001362999"/>
    </source>
</evidence>
<feature type="compositionally biased region" description="Basic and acidic residues" evidence="1">
    <location>
        <begin position="102"/>
        <end position="111"/>
    </location>
</feature>
<evidence type="ECO:0000313" key="2">
    <source>
        <dbReference type="EMBL" id="KAK6984288.1"/>
    </source>
</evidence>
<feature type="region of interest" description="Disordered" evidence="1">
    <location>
        <begin position="102"/>
        <end position="132"/>
    </location>
</feature>
<name>A0AAV9ZIT4_9AGAR</name>
<proteinExistence type="predicted"/>
<evidence type="ECO:0008006" key="4">
    <source>
        <dbReference type="Google" id="ProtNLM"/>
    </source>
</evidence>
<feature type="region of interest" description="Disordered" evidence="1">
    <location>
        <begin position="36"/>
        <end position="63"/>
    </location>
</feature>
<dbReference type="EMBL" id="JAWWNJ010000139">
    <property type="protein sequence ID" value="KAK6984288.1"/>
    <property type="molecule type" value="Genomic_DNA"/>
</dbReference>
<accession>A0AAV9ZIT4</accession>
<dbReference type="Proteomes" id="UP001362999">
    <property type="component" value="Unassembled WGS sequence"/>
</dbReference>
<comment type="caution">
    <text evidence="2">The sequence shown here is derived from an EMBL/GenBank/DDBJ whole genome shotgun (WGS) entry which is preliminary data.</text>
</comment>